<protein>
    <submittedName>
        <fullName evidence="1">Uncharacterized protein</fullName>
    </submittedName>
</protein>
<proteinExistence type="predicted"/>
<evidence type="ECO:0000313" key="2">
    <source>
        <dbReference type="Proteomes" id="UP001460270"/>
    </source>
</evidence>
<comment type="caution">
    <text evidence="1">The sequence shown here is derived from an EMBL/GenBank/DDBJ whole genome shotgun (WGS) entry which is preliminary data.</text>
</comment>
<gene>
    <name evidence="1" type="ORF">WMY93_029361</name>
</gene>
<name>A0AAW0N181_9GOBI</name>
<accession>A0AAW0N181</accession>
<keyword evidence="2" id="KW-1185">Reference proteome</keyword>
<sequence>MPGLFVQRGPQPRARCSQRQSELGNRALLERLGKVRKEAGLYLCHLSCDSAPCVVLVRGSPVYTRDESQNNLTAAIKSSRLTQTDGDTQTGSAWCGLGGRLHGNGPVTPRYGTPAVCIGWTVPECILPMLMGLRCHRVSALGGNGTVTHNRTHYTYTKHNITHTHDTQM</sequence>
<dbReference type="AlphaFoldDB" id="A0AAW0N181"/>
<organism evidence="1 2">
    <name type="scientific">Mugilogobius chulae</name>
    <name type="common">yellowstripe goby</name>
    <dbReference type="NCBI Taxonomy" id="88201"/>
    <lineage>
        <taxon>Eukaryota</taxon>
        <taxon>Metazoa</taxon>
        <taxon>Chordata</taxon>
        <taxon>Craniata</taxon>
        <taxon>Vertebrata</taxon>
        <taxon>Euteleostomi</taxon>
        <taxon>Actinopterygii</taxon>
        <taxon>Neopterygii</taxon>
        <taxon>Teleostei</taxon>
        <taxon>Neoteleostei</taxon>
        <taxon>Acanthomorphata</taxon>
        <taxon>Gobiaria</taxon>
        <taxon>Gobiiformes</taxon>
        <taxon>Gobioidei</taxon>
        <taxon>Gobiidae</taxon>
        <taxon>Gobionellinae</taxon>
        <taxon>Mugilogobius</taxon>
    </lineage>
</organism>
<reference evidence="2" key="1">
    <citation type="submission" date="2024-04" db="EMBL/GenBank/DDBJ databases">
        <title>Salinicola lusitanus LLJ914,a marine bacterium isolated from the Okinawa Trough.</title>
        <authorList>
            <person name="Li J."/>
        </authorList>
    </citation>
    <scope>NUCLEOTIDE SEQUENCE [LARGE SCALE GENOMIC DNA]</scope>
</reference>
<dbReference type="EMBL" id="JBBPFD010000021">
    <property type="protein sequence ID" value="KAK7883187.1"/>
    <property type="molecule type" value="Genomic_DNA"/>
</dbReference>
<dbReference type="Proteomes" id="UP001460270">
    <property type="component" value="Unassembled WGS sequence"/>
</dbReference>
<evidence type="ECO:0000313" key="1">
    <source>
        <dbReference type="EMBL" id="KAK7883187.1"/>
    </source>
</evidence>